<dbReference type="PANTHER" id="PTHR43976:SF16">
    <property type="entry name" value="SHORT-CHAIN DEHYDROGENASE_REDUCTASE FAMILY PROTEIN"/>
    <property type="match status" value="1"/>
</dbReference>
<dbReference type="AlphaFoldDB" id="A0A423KCM9"/>
<dbReference type="GO" id="GO:0016491">
    <property type="term" value="F:oxidoreductase activity"/>
    <property type="evidence" value="ECO:0007669"/>
    <property type="project" value="UniProtKB-KW"/>
</dbReference>
<accession>A0A423KCM9</accession>
<comment type="caution">
    <text evidence="4">The sequence shown here is derived from an EMBL/GenBank/DDBJ whole genome shotgun (WGS) entry which is preliminary data.</text>
</comment>
<evidence type="ECO:0000256" key="3">
    <source>
        <dbReference type="RuleBase" id="RU000363"/>
    </source>
</evidence>
<dbReference type="SUPFAM" id="SSF51735">
    <property type="entry name" value="NAD(P)-binding Rossmann-fold domains"/>
    <property type="match status" value="1"/>
</dbReference>
<dbReference type="Gene3D" id="3.40.50.720">
    <property type="entry name" value="NAD(P)-binding Rossmann-like Domain"/>
    <property type="match status" value="1"/>
</dbReference>
<dbReference type="EMBL" id="MOBQ01000007">
    <property type="protein sequence ID" value="RON50025.1"/>
    <property type="molecule type" value="Genomic_DNA"/>
</dbReference>
<evidence type="ECO:0000313" key="4">
    <source>
        <dbReference type="EMBL" id="RON50025.1"/>
    </source>
</evidence>
<protein>
    <submittedName>
        <fullName evidence="4">Short-chain dehydrogenase/reductase</fullName>
    </submittedName>
</protein>
<name>A0A423KCM9_9PSED</name>
<dbReference type="PRINTS" id="PR00081">
    <property type="entry name" value="GDHRDH"/>
</dbReference>
<evidence type="ECO:0000313" key="5">
    <source>
        <dbReference type="Proteomes" id="UP000285349"/>
    </source>
</evidence>
<gene>
    <name evidence="4" type="ORF">BK666_06320</name>
</gene>
<dbReference type="InterPro" id="IPR051911">
    <property type="entry name" value="SDR_oxidoreductase"/>
</dbReference>
<dbReference type="InterPro" id="IPR036291">
    <property type="entry name" value="NAD(P)-bd_dom_sf"/>
</dbReference>
<dbReference type="Proteomes" id="UP000285349">
    <property type="component" value="Unassembled WGS sequence"/>
</dbReference>
<reference evidence="4 5" key="1">
    <citation type="submission" date="2016-10" db="EMBL/GenBank/DDBJ databases">
        <title>Comparative genome analysis of multiple Pseudomonas spp. focuses on biocontrol and plant growth promoting traits.</title>
        <authorList>
            <person name="Tao X.-Y."/>
            <person name="Taylor C.G."/>
        </authorList>
    </citation>
    <scope>NUCLEOTIDE SEQUENCE [LARGE SCALE GENOMIC DNA]</scope>
    <source>
        <strain evidence="4 5">37A10</strain>
    </source>
</reference>
<evidence type="ECO:0000256" key="2">
    <source>
        <dbReference type="ARBA" id="ARBA00023002"/>
    </source>
</evidence>
<dbReference type="PANTHER" id="PTHR43976">
    <property type="entry name" value="SHORT CHAIN DEHYDROGENASE"/>
    <property type="match status" value="1"/>
</dbReference>
<dbReference type="CDD" id="cd05374">
    <property type="entry name" value="17beta-HSD-like_SDR_c"/>
    <property type="match status" value="1"/>
</dbReference>
<evidence type="ECO:0000256" key="1">
    <source>
        <dbReference type="ARBA" id="ARBA00006484"/>
    </source>
</evidence>
<keyword evidence="2" id="KW-0560">Oxidoreductase</keyword>
<sequence length="278" mass="30120">MNEQRVWLITGAANGLGAGIAKAALANGDAVVATDLDLTRLETVYGDRALNAVLDIRDFTQAEAVVAAAIERFGRIDVLVNNAGYGQFGPFEEVEPQAIERQFATNVFGTFNVTRAVLPVMRRQRSGHVINMSSNGGFKGVLGASMYSSSKFAIEGFSEALALEIAPFGIKLTLVEPGAFRTEFLDSRMLKLGTRVLEDYNDLRAKTLAVFEARNHQQVGDPDRLGDAVVKLAALPQPPLRFVAGADAVKVVDDKLAFVATELNQWRDLSLSTDFNEV</sequence>
<comment type="similarity">
    <text evidence="1 3">Belongs to the short-chain dehydrogenases/reductases (SDR) family.</text>
</comment>
<dbReference type="InterPro" id="IPR020904">
    <property type="entry name" value="Sc_DH/Rdtase_CS"/>
</dbReference>
<organism evidence="4 5">
    <name type="scientific">Pseudomonas frederiksbergensis</name>
    <dbReference type="NCBI Taxonomy" id="104087"/>
    <lineage>
        <taxon>Bacteria</taxon>
        <taxon>Pseudomonadati</taxon>
        <taxon>Pseudomonadota</taxon>
        <taxon>Gammaproteobacteria</taxon>
        <taxon>Pseudomonadales</taxon>
        <taxon>Pseudomonadaceae</taxon>
        <taxon>Pseudomonas</taxon>
    </lineage>
</organism>
<dbReference type="PROSITE" id="PS00061">
    <property type="entry name" value="ADH_SHORT"/>
    <property type="match status" value="1"/>
</dbReference>
<dbReference type="Pfam" id="PF00106">
    <property type="entry name" value="adh_short"/>
    <property type="match status" value="1"/>
</dbReference>
<proteinExistence type="inferred from homology"/>
<dbReference type="RefSeq" id="WP_123508853.1">
    <property type="nucleotide sequence ID" value="NZ_MOBQ01000007.1"/>
</dbReference>
<dbReference type="InterPro" id="IPR002347">
    <property type="entry name" value="SDR_fam"/>
</dbReference>
<dbReference type="PRINTS" id="PR00080">
    <property type="entry name" value="SDRFAMILY"/>
</dbReference>
<dbReference type="OrthoDB" id="9775296at2"/>